<evidence type="ECO:0000313" key="1">
    <source>
        <dbReference type="EMBL" id="VWO97479.1"/>
    </source>
</evidence>
<proteinExistence type="predicted"/>
<dbReference type="AlphaFoldDB" id="A0A5K1JYG2"/>
<keyword evidence="1" id="KW-0560">Oxidoreductase</keyword>
<sequence length="304" mass="33328">MREDSSIKSVYTSTAFSVNSRIRLPCGAVYDKLGDGQWHCYQGGVLGYSGSLPSNHAFPHGSEMSYNGRRCFIKDGDNWCPSACGSTDLPQATGTSLAFATLGRGDYSQMFMDPGDDWWSTSLQISTTSNLNEIKSSGATLDSDLQSRNSAASEGSSGIQILEQVEYRHGTQPVHDCLVEFHVDMPAAACGDVPDADRPAYKYDLVKKEKIVFRFGFAHINSCSYHPKQRTITRSKEKKGITRGRLAMLVAQEVKELVDALARNNTPLKAPDGRALKFEELVLVDVKRRSTASVQPTIGVRTTT</sequence>
<dbReference type="GO" id="GO:0009013">
    <property type="term" value="F:succinate-semialdehyde dehydrogenase [NAD(P)+] activity"/>
    <property type="evidence" value="ECO:0007669"/>
    <property type="project" value="UniProtKB-EC"/>
</dbReference>
<organism evidence="1">
    <name type="scientific">Ganoderma boninense</name>
    <dbReference type="NCBI Taxonomy" id="34458"/>
    <lineage>
        <taxon>Eukaryota</taxon>
        <taxon>Fungi</taxon>
        <taxon>Dikarya</taxon>
        <taxon>Basidiomycota</taxon>
        <taxon>Agaricomycotina</taxon>
        <taxon>Agaricomycetes</taxon>
        <taxon>Polyporales</taxon>
        <taxon>Polyporaceae</taxon>
        <taxon>Ganoderma</taxon>
    </lineage>
</organism>
<name>A0A5K1JYG2_9APHY</name>
<dbReference type="EC" id="1.2.1.16" evidence="1"/>
<reference evidence="1" key="1">
    <citation type="submission" date="2019-10" db="EMBL/GenBank/DDBJ databases">
        <authorList>
            <person name="Nor Muhammad N."/>
        </authorList>
    </citation>
    <scope>NUCLEOTIDE SEQUENCE</scope>
</reference>
<protein>
    <submittedName>
        <fullName evidence="1">Succinate-semialdehyde dehydrogenase (EC)</fullName>
        <ecNumber evidence="1">1.2.1.16</ecNumber>
    </submittedName>
</protein>
<dbReference type="EMBL" id="LR726340">
    <property type="protein sequence ID" value="VWO97479.1"/>
    <property type="molecule type" value="Genomic_DNA"/>
</dbReference>
<accession>A0A5K1JYG2</accession>
<gene>
    <name evidence="1" type="primary">G4MXJ4</name>
</gene>